<evidence type="ECO:0000259" key="1">
    <source>
        <dbReference type="Pfam" id="PF08291"/>
    </source>
</evidence>
<dbReference type="Gene3D" id="3.30.1380.10">
    <property type="match status" value="1"/>
</dbReference>
<dbReference type="SUPFAM" id="SSF55166">
    <property type="entry name" value="Hedgehog/DD-peptidase"/>
    <property type="match status" value="1"/>
</dbReference>
<sequence>MLAPHFSMVEVVRSATAANQGIDNQVPLPLRYYVGRMAEFMECVRMVLGEDPISVTSWFRCQMLNSAIGGSRTSAHMKGLAVDFVHSVLSLEEVFSLISKSLLPFDQLIIEGTRGKAEWLHVGLSEGEPRGDILTADRDRIDGPMAYKRVIAG</sequence>
<protein>
    <recommendedName>
        <fullName evidence="1">Peptidase M15A C-terminal domain-containing protein</fullName>
    </recommendedName>
</protein>
<dbReference type="EMBL" id="LAZR01007340">
    <property type="protein sequence ID" value="KKM85876.1"/>
    <property type="molecule type" value="Genomic_DNA"/>
</dbReference>
<dbReference type="InterPro" id="IPR009045">
    <property type="entry name" value="Zn_M74/Hedgehog-like"/>
</dbReference>
<comment type="caution">
    <text evidence="2">The sequence shown here is derived from an EMBL/GenBank/DDBJ whole genome shotgun (WGS) entry which is preliminary data.</text>
</comment>
<accession>A0A0F9LF93</accession>
<organism evidence="2">
    <name type="scientific">marine sediment metagenome</name>
    <dbReference type="NCBI Taxonomy" id="412755"/>
    <lineage>
        <taxon>unclassified sequences</taxon>
        <taxon>metagenomes</taxon>
        <taxon>ecological metagenomes</taxon>
    </lineage>
</organism>
<name>A0A0F9LF93_9ZZZZ</name>
<proteinExistence type="predicted"/>
<gene>
    <name evidence="2" type="ORF">LCGC14_1284620</name>
</gene>
<dbReference type="Pfam" id="PF08291">
    <property type="entry name" value="Peptidase_M15_3"/>
    <property type="match status" value="1"/>
</dbReference>
<evidence type="ECO:0000313" key="2">
    <source>
        <dbReference type="EMBL" id="KKM85876.1"/>
    </source>
</evidence>
<reference evidence="2" key="1">
    <citation type="journal article" date="2015" name="Nature">
        <title>Complex archaea that bridge the gap between prokaryotes and eukaryotes.</title>
        <authorList>
            <person name="Spang A."/>
            <person name="Saw J.H."/>
            <person name="Jorgensen S.L."/>
            <person name="Zaremba-Niedzwiedzka K."/>
            <person name="Martijn J."/>
            <person name="Lind A.E."/>
            <person name="van Eijk R."/>
            <person name="Schleper C."/>
            <person name="Guy L."/>
            <person name="Ettema T.J."/>
        </authorList>
    </citation>
    <scope>NUCLEOTIDE SEQUENCE</scope>
</reference>
<dbReference type="AlphaFoldDB" id="A0A0F9LF93"/>
<dbReference type="InterPro" id="IPR013230">
    <property type="entry name" value="Peptidase_M15A_C"/>
</dbReference>
<feature type="domain" description="Peptidase M15A C-terminal" evidence="1">
    <location>
        <begin position="4"/>
        <end position="122"/>
    </location>
</feature>